<dbReference type="RefSeq" id="WP_050116466.1">
    <property type="nucleotide sequence ID" value="NZ_CQAW01000029.1"/>
</dbReference>
<evidence type="ECO:0000313" key="1">
    <source>
        <dbReference type="EMBL" id="CNI37198.1"/>
    </source>
</evidence>
<name>A0A0T9QZM8_9GAMM</name>
<organism evidence="1 2">
    <name type="scientific">Yersinia thracica</name>
    <dbReference type="NCBI Taxonomy" id="2890319"/>
    <lineage>
        <taxon>Bacteria</taxon>
        <taxon>Pseudomonadati</taxon>
        <taxon>Pseudomonadota</taxon>
        <taxon>Gammaproteobacteria</taxon>
        <taxon>Enterobacterales</taxon>
        <taxon>Yersiniaceae</taxon>
        <taxon>Yersinia</taxon>
    </lineage>
</organism>
<evidence type="ECO:0000313" key="2">
    <source>
        <dbReference type="Proteomes" id="UP000041882"/>
    </source>
</evidence>
<sequence>MTKKKNSVIEDESYTSSGGVWYATSSSVKLSGKANFILAKLKLLHPSKSKSMIIKDIVEKSLIEIDKEINKQGIK</sequence>
<gene>
    <name evidence="1" type="ORF">ERS008472_03971</name>
</gene>
<dbReference type="Proteomes" id="UP000041882">
    <property type="component" value="Unassembled WGS sequence"/>
</dbReference>
<proteinExistence type="predicted"/>
<accession>A0A0T9QZM8</accession>
<dbReference type="AlphaFoldDB" id="A0A0T9QZM8"/>
<reference evidence="2" key="1">
    <citation type="submission" date="2015-03" db="EMBL/GenBank/DDBJ databases">
        <authorList>
            <consortium name="Pathogen Informatics"/>
            <person name="Murphy D."/>
        </authorList>
    </citation>
    <scope>NUCLEOTIDE SEQUENCE [LARGE SCALE GENOMIC DNA]</scope>
    <source>
        <strain evidence="2">IP6945</strain>
    </source>
</reference>
<keyword evidence="2" id="KW-1185">Reference proteome</keyword>
<dbReference type="EMBL" id="CQAW01000029">
    <property type="protein sequence ID" value="CNI37198.1"/>
    <property type="molecule type" value="Genomic_DNA"/>
</dbReference>
<protein>
    <submittedName>
        <fullName evidence="1">Uncharacterized protein</fullName>
    </submittedName>
</protein>